<protein>
    <submittedName>
        <fullName evidence="1">Uncharacterized protein</fullName>
    </submittedName>
</protein>
<dbReference type="EMBL" id="CM037158">
    <property type="protein sequence ID" value="KAH7851525.1"/>
    <property type="molecule type" value="Genomic_DNA"/>
</dbReference>
<organism evidence="1 2">
    <name type="scientific">Vaccinium darrowii</name>
    <dbReference type="NCBI Taxonomy" id="229202"/>
    <lineage>
        <taxon>Eukaryota</taxon>
        <taxon>Viridiplantae</taxon>
        <taxon>Streptophyta</taxon>
        <taxon>Embryophyta</taxon>
        <taxon>Tracheophyta</taxon>
        <taxon>Spermatophyta</taxon>
        <taxon>Magnoliopsida</taxon>
        <taxon>eudicotyledons</taxon>
        <taxon>Gunneridae</taxon>
        <taxon>Pentapetalae</taxon>
        <taxon>asterids</taxon>
        <taxon>Ericales</taxon>
        <taxon>Ericaceae</taxon>
        <taxon>Vaccinioideae</taxon>
        <taxon>Vaccinieae</taxon>
        <taxon>Vaccinium</taxon>
    </lineage>
</organism>
<name>A0ACB7YDJ8_9ERIC</name>
<proteinExistence type="predicted"/>
<accession>A0ACB7YDJ8</accession>
<gene>
    <name evidence="1" type="ORF">Vadar_012987</name>
</gene>
<evidence type="ECO:0000313" key="2">
    <source>
        <dbReference type="Proteomes" id="UP000828048"/>
    </source>
</evidence>
<dbReference type="Proteomes" id="UP000828048">
    <property type="component" value="Chromosome 8"/>
</dbReference>
<comment type="caution">
    <text evidence="1">The sequence shown here is derived from an EMBL/GenBank/DDBJ whole genome shotgun (WGS) entry which is preliminary data.</text>
</comment>
<sequence>MQSRDCIFNDNGLAIHCILDEYKRKMTIQVHPHECAIKMNLEEPAFTTNPPAGFLPVFLPIVVFNGAAYTSEVGKNKRDAEQLAARAAILSIIGILSKSFSTIF</sequence>
<keyword evidence="2" id="KW-1185">Reference proteome</keyword>
<reference evidence="1 2" key="1">
    <citation type="journal article" date="2021" name="Hortic Res">
        <title>High-quality reference genome and annotation aids understanding of berry development for evergreen blueberry (Vaccinium darrowii).</title>
        <authorList>
            <person name="Yu J."/>
            <person name="Hulse-Kemp A.M."/>
            <person name="Babiker E."/>
            <person name="Staton M."/>
        </authorList>
    </citation>
    <scope>NUCLEOTIDE SEQUENCE [LARGE SCALE GENOMIC DNA]</scope>
    <source>
        <strain evidence="2">cv. NJ 8807/NJ 8810</strain>
        <tissue evidence="1">Young leaf</tissue>
    </source>
</reference>
<evidence type="ECO:0000313" key="1">
    <source>
        <dbReference type="EMBL" id="KAH7851525.1"/>
    </source>
</evidence>